<dbReference type="SUPFAM" id="SSF53187">
    <property type="entry name" value="Zn-dependent exopeptidases"/>
    <property type="match status" value="1"/>
</dbReference>
<sequence>MQNAAYLLDMPAKRTSCVVFSSPHSGRNYPNGLMKRSILSQDVIRSSEDAFVDQLFSSAADHGAPLISAMMPRAYVDLNRSAEELDPALIQGARRQGHNPRVASGLGVIPRVVANGREIYRGKLTMDEARLRIDTCWRPYHARIKSLLAESHQEFGQAILIDCHSMPHEAVALASTVNSRRPEIVLGDRFGASAAPEVVEQIEAAFVSAGLSVARNTPFAGAYVTQTYGRPSRHQHAVQIEIDRSLYMDESRIEPNDNFAAFKETLGEIIMDIARIGPEPLQLAAE</sequence>
<proteinExistence type="predicted"/>
<accession>A0A521EZ95</accession>
<dbReference type="OrthoDB" id="9802050at2"/>
<gene>
    <name evidence="1" type="ORF">SAMN06265380_1159</name>
</gene>
<dbReference type="Gene3D" id="3.40.630.40">
    <property type="entry name" value="Zn-dependent exopeptidases"/>
    <property type="match status" value="1"/>
</dbReference>
<name>A0A521EZ95_9RHOB</name>
<dbReference type="AlphaFoldDB" id="A0A521EZ95"/>
<dbReference type="Pfam" id="PF05013">
    <property type="entry name" value="FGase"/>
    <property type="match status" value="1"/>
</dbReference>
<keyword evidence="2" id="KW-1185">Reference proteome</keyword>
<evidence type="ECO:0000313" key="1">
    <source>
        <dbReference type="EMBL" id="SMO89264.1"/>
    </source>
</evidence>
<dbReference type="InterPro" id="IPR007709">
    <property type="entry name" value="N-FG_amidohydro"/>
</dbReference>
<dbReference type="Proteomes" id="UP000319555">
    <property type="component" value="Unassembled WGS sequence"/>
</dbReference>
<dbReference type="EMBL" id="FXTE01000015">
    <property type="protein sequence ID" value="SMO89264.1"/>
    <property type="molecule type" value="Genomic_DNA"/>
</dbReference>
<dbReference type="RefSeq" id="WP_142639521.1">
    <property type="nucleotide sequence ID" value="NZ_CANLVA010000016.1"/>
</dbReference>
<evidence type="ECO:0000313" key="2">
    <source>
        <dbReference type="Proteomes" id="UP000319555"/>
    </source>
</evidence>
<reference evidence="1 2" key="1">
    <citation type="submission" date="2017-05" db="EMBL/GenBank/DDBJ databases">
        <authorList>
            <person name="Varghese N."/>
            <person name="Submissions S."/>
        </authorList>
    </citation>
    <scope>NUCLEOTIDE SEQUENCE [LARGE SCALE GENOMIC DNA]</scope>
    <source>
        <strain evidence="1 2">DSM 28009</strain>
    </source>
</reference>
<organism evidence="1 2">
    <name type="scientific">Ruegeria faecimaris</name>
    <dbReference type="NCBI Taxonomy" id="686389"/>
    <lineage>
        <taxon>Bacteria</taxon>
        <taxon>Pseudomonadati</taxon>
        <taxon>Pseudomonadota</taxon>
        <taxon>Alphaproteobacteria</taxon>
        <taxon>Rhodobacterales</taxon>
        <taxon>Roseobacteraceae</taxon>
        <taxon>Ruegeria</taxon>
    </lineage>
</organism>
<protein>
    <submittedName>
        <fullName evidence="1">N-formylglutamate deformylase</fullName>
    </submittedName>
</protein>